<dbReference type="SUPFAM" id="SSF53098">
    <property type="entry name" value="Ribonuclease H-like"/>
    <property type="match status" value="2"/>
</dbReference>
<keyword evidence="4" id="KW-1185">Reference proteome</keyword>
<feature type="domain" description="Reverse transcriptase/retrotransposon-derived protein RNase H-like" evidence="1">
    <location>
        <begin position="91"/>
        <end position="183"/>
    </location>
</feature>
<dbReference type="Gene3D" id="1.10.340.70">
    <property type="match status" value="1"/>
</dbReference>
<dbReference type="InterPro" id="IPR012337">
    <property type="entry name" value="RNaseH-like_sf"/>
</dbReference>
<protein>
    <submittedName>
        <fullName evidence="3">Gypsy retrotransposon integrase-like protein 1</fullName>
    </submittedName>
</protein>
<evidence type="ECO:0000259" key="1">
    <source>
        <dbReference type="Pfam" id="PF17919"/>
    </source>
</evidence>
<dbReference type="EMBL" id="KQ483416">
    <property type="protein sequence ID" value="KYP53126.1"/>
    <property type="molecule type" value="Genomic_DNA"/>
</dbReference>
<dbReference type="InterPro" id="IPR041588">
    <property type="entry name" value="Integrase_H2C2"/>
</dbReference>
<dbReference type="Pfam" id="PF17919">
    <property type="entry name" value="RT_RNaseH_2"/>
    <property type="match status" value="1"/>
</dbReference>
<accession>A0A151SEA1</accession>
<dbReference type="InterPro" id="IPR036397">
    <property type="entry name" value="RNaseH_sf"/>
</dbReference>
<name>A0A151SEA1_CAJCA</name>
<dbReference type="SUPFAM" id="SSF56672">
    <property type="entry name" value="DNA/RNA polymerases"/>
    <property type="match status" value="1"/>
</dbReference>
<organism evidence="3 4">
    <name type="scientific">Cajanus cajan</name>
    <name type="common">Pigeon pea</name>
    <name type="synonym">Cajanus indicus</name>
    <dbReference type="NCBI Taxonomy" id="3821"/>
    <lineage>
        <taxon>Eukaryota</taxon>
        <taxon>Viridiplantae</taxon>
        <taxon>Streptophyta</taxon>
        <taxon>Embryophyta</taxon>
        <taxon>Tracheophyta</taxon>
        <taxon>Spermatophyta</taxon>
        <taxon>Magnoliopsida</taxon>
        <taxon>eudicotyledons</taxon>
        <taxon>Gunneridae</taxon>
        <taxon>Pentapetalae</taxon>
        <taxon>rosids</taxon>
        <taxon>fabids</taxon>
        <taxon>Fabales</taxon>
        <taxon>Fabaceae</taxon>
        <taxon>Papilionoideae</taxon>
        <taxon>50 kb inversion clade</taxon>
        <taxon>NPAAA clade</taxon>
        <taxon>indigoferoid/millettioid clade</taxon>
        <taxon>Phaseoleae</taxon>
        <taxon>Cajanus</taxon>
    </lineage>
</organism>
<dbReference type="Gene3D" id="6.10.20.110">
    <property type="match status" value="1"/>
</dbReference>
<evidence type="ECO:0000259" key="2">
    <source>
        <dbReference type="Pfam" id="PF17921"/>
    </source>
</evidence>
<dbReference type="Gramene" id="C.cajan_24850.t">
    <property type="protein sequence ID" value="C.cajan_24850.t"/>
    <property type="gene ID" value="C.cajan_24850"/>
</dbReference>
<dbReference type="Gene3D" id="3.30.420.10">
    <property type="entry name" value="Ribonuclease H-like superfamily/Ribonuclease H"/>
    <property type="match status" value="2"/>
</dbReference>
<evidence type="ECO:0000313" key="4">
    <source>
        <dbReference type="Proteomes" id="UP000075243"/>
    </source>
</evidence>
<dbReference type="Proteomes" id="UP000075243">
    <property type="component" value="Unassembled WGS sequence"/>
</dbReference>
<reference evidence="3" key="1">
    <citation type="journal article" date="2012" name="Nat. Biotechnol.">
        <title>Draft genome sequence of pigeonpea (Cajanus cajan), an orphan legume crop of resource-poor farmers.</title>
        <authorList>
            <person name="Varshney R.K."/>
            <person name="Chen W."/>
            <person name="Li Y."/>
            <person name="Bharti A.K."/>
            <person name="Saxena R.K."/>
            <person name="Schlueter J.A."/>
            <person name="Donoghue M.T."/>
            <person name="Azam S."/>
            <person name="Fan G."/>
            <person name="Whaley A.M."/>
            <person name="Farmer A.D."/>
            <person name="Sheridan J."/>
            <person name="Iwata A."/>
            <person name="Tuteja R."/>
            <person name="Penmetsa R.V."/>
            <person name="Wu W."/>
            <person name="Upadhyaya H.D."/>
            <person name="Yang S.P."/>
            <person name="Shah T."/>
            <person name="Saxena K.B."/>
            <person name="Michael T."/>
            <person name="McCombie W.R."/>
            <person name="Yang B."/>
            <person name="Zhang G."/>
            <person name="Yang H."/>
            <person name="Wang J."/>
            <person name="Spillane C."/>
            <person name="Cook D.R."/>
            <person name="May G.D."/>
            <person name="Xu X."/>
            <person name="Jackson S.A."/>
        </authorList>
    </citation>
    <scope>NUCLEOTIDE SEQUENCE [LARGE SCALE GENOMIC DNA]</scope>
</reference>
<dbReference type="PANTHER" id="PTHR48475:SF1">
    <property type="entry name" value="RNASE H TYPE-1 DOMAIN-CONTAINING PROTEIN"/>
    <property type="match status" value="1"/>
</dbReference>
<proteinExistence type="predicted"/>
<dbReference type="Pfam" id="PF17921">
    <property type="entry name" value="Integrase_H2C2"/>
    <property type="match status" value="1"/>
</dbReference>
<feature type="domain" description="Integrase zinc-binding" evidence="2">
    <location>
        <begin position="327"/>
        <end position="383"/>
    </location>
</feature>
<gene>
    <name evidence="3" type="ORF">KK1_024948</name>
</gene>
<dbReference type="AlphaFoldDB" id="A0A151SEA1"/>
<sequence length="614" mass="70500">MNDEERVEPIEEKIQMQIGSLSSQVTYIGADVAEEDRSALSQVIIQNKDLFAWTPSDMPGIDPNFMCNKLSICAEARLVAQRKRKMAPRISKKFRALKQRLGSPPILSKPDPRADMVVYLCVSNEAISVVLVQEKEVQRPMYFISRMLQEAETRYQLLEKVALGLVHTARRLQQYFQSHRVIVRADWPVAKVLRKPVKDSNLLKYYHLFQRVRNTFDEVQVKHTPREHNERADQLARLASSSQKSGQLRTTLHIDLSAPSVNSVENIPIFDSAQTWISEIKDYIEYGKQPTDPSAARKLRTQATRYSVVGGELYRRGFSTPLLKCIDSAQAEYVLREIHDEICGSHSGGRIMAAKVLRAGYYWPTLRTDCAEFVKRCIQCQRHGNIIHASAEELHNISVPWPLALWGMDILGSFPLAKGQCKCLLVAIDYFTKWIEAEPLATITANMVQKFLWKNIITRFMLWPYRCTPQSTTRETPFQLTYGTDAMIPVEVGEPSFRRLHFDESCNDPSLRVEIDVVDEIRNKARIVAEACKQRMTRRFNATLTKRGFQEGDLVWRVQGSARRNPREGKLAANWDGPFRIRHNLQNGAYKLEELSGKIIPRTWNSTHLKTYFS</sequence>
<evidence type="ECO:0000313" key="3">
    <source>
        <dbReference type="EMBL" id="KYP53126.1"/>
    </source>
</evidence>
<dbReference type="InterPro" id="IPR043502">
    <property type="entry name" value="DNA/RNA_pol_sf"/>
</dbReference>
<dbReference type="GO" id="GO:0003676">
    <property type="term" value="F:nucleic acid binding"/>
    <property type="evidence" value="ECO:0007669"/>
    <property type="project" value="InterPro"/>
</dbReference>
<dbReference type="InterPro" id="IPR041577">
    <property type="entry name" value="RT_RNaseH_2"/>
</dbReference>
<dbReference type="PANTHER" id="PTHR48475">
    <property type="entry name" value="RIBONUCLEASE H"/>
    <property type="match status" value="1"/>
</dbReference>